<dbReference type="EMBL" id="MT141473">
    <property type="protein sequence ID" value="QJA62505.1"/>
    <property type="molecule type" value="Genomic_DNA"/>
</dbReference>
<proteinExistence type="predicted"/>
<evidence type="ECO:0000313" key="2">
    <source>
        <dbReference type="EMBL" id="QJA82498.1"/>
    </source>
</evidence>
<accession>A0A6M3KMF5</accession>
<gene>
    <name evidence="2" type="ORF">MM415A00401_0010</name>
    <name evidence="1" type="ORF">MM415B00765_0005</name>
</gene>
<dbReference type="AlphaFoldDB" id="A0A6M3KMF5"/>
<organism evidence="2">
    <name type="scientific">viral metagenome</name>
    <dbReference type="NCBI Taxonomy" id="1070528"/>
    <lineage>
        <taxon>unclassified sequences</taxon>
        <taxon>metagenomes</taxon>
        <taxon>organismal metagenomes</taxon>
    </lineage>
</organism>
<name>A0A6M3KMF5_9ZZZZ</name>
<evidence type="ECO:0000313" key="1">
    <source>
        <dbReference type="EMBL" id="QJA62505.1"/>
    </source>
</evidence>
<sequence>MRIEDIKAAEAGALRFCRAIDDLFSREETEAKRDFPSRVSALYGSRESGAVRRASMDLTRALAKLRRS</sequence>
<reference evidence="2" key="1">
    <citation type="submission" date="2020-03" db="EMBL/GenBank/DDBJ databases">
        <title>The deep terrestrial virosphere.</title>
        <authorList>
            <person name="Holmfeldt K."/>
            <person name="Nilsson E."/>
            <person name="Simone D."/>
            <person name="Lopez-Fernandez M."/>
            <person name="Wu X."/>
            <person name="de Brujin I."/>
            <person name="Lundin D."/>
            <person name="Andersson A."/>
            <person name="Bertilsson S."/>
            <person name="Dopson M."/>
        </authorList>
    </citation>
    <scope>NUCLEOTIDE SEQUENCE</scope>
    <source>
        <strain evidence="2">MM415A00401</strain>
        <strain evidence="1">MM415B00765</strain>
    </source>
</reference>
<protein>
    <submittedName>
        <fullName evidence="2">Uncharacterized protein</fullName>
    </submittedName>
</protein>
<dbReference type="EMBL" id="MT142489">
    <property type="protein sequence ID" value="QJA82498.1"/>
    <property type="molecule type" value="Genomic_DNA"/>
</dbReference>